<keyword evidence="9" id="KW-1185">Reference proteome</keyword>
<protein>
    <submittedName>
        <fullName evidence="8">GMC family oxidoreductase</fullName>
    </submittedName>
</protein>
<organism evidence="8 9">
    <name type="scientific">Candidatus Acidiferrum panamense</name>
    <dbReference type="NCBI Taxonomy" id="2741543"/>
    <lineage>
        <taxon>Bacteria</taxon>
        <taxon>Pseudomonadati</taxon>
        <taxon>Acidobacteriota</taxon>
        <taxon>Terriglobia</taxon>
        <taxon>Candidatus Acidiferrales</taxon>
        <taxon>Candidatus Acidiferrum</taxon>
    </lineage>
</organism>
<dbReference type="EMBL" id="JACDQQ010002652">
    <property type="protein sequence ID" value="MBA0088739.1"/>
    <property type="molecule type" value="Genomic_DNA"/>
</dbReference>
<keyword evidence="3" id="KW-0285">Flavoprotein</keyword>
<dbReference type="Pfam" id="PF00732">
    <property type="entry name" value="GMC_oxred_N"/>
    <property type="match status" value="1"/>
</dbReference>
<evidence type="ECO:0000259" key="6">
    <source>
        <dbReference type="Pfam" id="PF00732"/>
    </source>
</evidence>
<keyword evidence="5" id="KW-0560">Oxidoreductase</keyword>
<dbReference type="Proteomes" id="UP000567293">
    <property type="component" value="Unassembled WGS sequence"/>
</dbReference>
<dbReference type="InterPro" id="IPR036188">
    <property type="entry name" value="FAD/NAD-bd_sf"/>
</dbReference>
<evidence type="ECO:0000259" key="7">
    <source>
        <dbReference type="Pfam" id="PF05199"/>
    </source>
</evidence>
<accession>A0A7V8T016</accession>
<dbReference type="InterPro" id="IPR007867">
    <property type="entry name" value="GMC_OxRtase_C"/>
</dbReference>
<dbReference type="PANTHER" id="PTHR42784">
    <property type="entry name" value="PYRANOSE 2-OXIDASE"/>
    <property type="match status" value="1"/>
</dbReference>
<comment type="cofactor">
    <cofactor evidence="1">
        <name>FAD</name>
        <dbReference type="ChEBI" id="CHEBI:57692"/>
    </cofactor>
</comment>
<evidence type="ECO:0000256" key="4">
    <source>
        <dbReference type="ARBA" id="ARBA00022827"/>
    </source>
</evidence>
<dbReference type="InterPro" id="IPR051473">
    <property type="entry name" value="P2Ox-like"/>
</dbReference>
<evidence type="ECO:0000313" key="9">
    <source>
        <dbReference type="Proteomes" id="UP000567293"/>
    </source>
</evidence>
<dbReference type="Gene3D" id="3.50.50.60">
    <property type="entry name" value="FAD/NAD(P)-binding domain"/>
    <property type="match status" value="2"/>
</dbReference>
<dbReference type="PANTHER" id="PTHR42784:SF1">
    <property type="entry name" value="PYRANOSE 2-OXIDASE"/>
    <property type="match status" value="1"/>
</dbReference>
<reference evidence="8" key="1">
    <citation type="submission" date="2020-06" db="EMBL/GenBank/DDBJ databases">
        <title>Legume-microbial interactions unlock mineral nutrients during tropical forest succession.</title>
        <authorList>
            <person name="Epihov D.Z."/>
        </authorList>
    </citation>
    <scope>NUCLEOTIDE SEQUENCE [LARGE SCALE GENOMIC DNA]</scope>
    <source>
        <strain evidence="8">Pan2503</strain>
    </source>
</reference>
<evidence type="ECO:0000256" key="3">
    <source>
        <dbReference type="ARBA" id="ARBA00022630"/>
    </source>
</evidence>
<dbReference type="AlphaFoldDB" id="A0A7V8T016"/>
<feature type="domain" description="Glucose-methanol-choline oxidoreductase C-terminal" evidence="7">
    <location>
        <begin position="193"/>
        <end position="309"/>
    </location>
</feature>
<evidence type="ECO:0000256" key="5">
    <source>
        <dbReference type="ARBA" id="ARBA00023002"/>
    </source>
</evidence>
<dbReference type="Pfam" id="PF05199">
    <property type="entry name" value="GMC_oxred_C"/>
    <property type="match status" value="1"/>
</dbReference>
<evidence type="ECO:0000256" key="2">
    <source>
        <dbReference type="ARBA" id="ARBA00010790"/>
    </source>
</evidence>
<dbReference type="SUPFAM" id="SSF54373">
    <property type="entry name" value="FAD-linked reductases, C-terminal domain"/>
    <property type="match status" value="1"/>
</dbReference>
<sequence length="329" mass="36696">TPWRFLPLAEATKNLELRTDALAKNILVDEKGLADGVAYIDRKSRQEVEVYGRAVIVAATNVETARILLNSKSRHWPTGIANSSAQLGRNLCDHLYGESAYGYLPQLLGQPSFPDSVGDNTIVWMPRWQNLKDPHEEKFIRGYSVYPGGGCGEYPWYATRAEGFGSSYKREVKRRYPTPVSFTVQAPSLRTDANFVDIDPEVKDVYGIPCARIHFQWDENALKMWQHSKQVCADLLRAAGGVVEGSGDSPNVPGWSLHDTGTCRMGRDPKKFVTNAFGQAHDVPNLYACDASVFLNCTDKTTTLSIMAFSLRSCEHLIEKFRRGDLESA</sequence>
<dbReference type="InterPro" id="IPR000172">
    <property type="entry name" value="GMC_OxRdtase_N"/>
</dbReference>
<proteinExistence type="inferred from homology"/>
<gene>
    <name evidence="8" type="ORF">HRJ53_27430</name>
</gene>
<comment type="caution">
    <text evidence="8">The sequence shown here is derived from an EMBL/GenBank/DDBJ whole genome shotgun (WGS) entry which is preliminary data.</text>
</comment>
<evidence type="ECO:0000256" key="1">
    <source>
        <dbReference type="ARBA" id="ARBA00001974"/>
    </source>
</evidence>
<feature type="non-terminal residue" evidence="8">
    <location>
        <position position="1"/>
    </location>
</feature>
<dbReference type="GO" id="GO:0050660">
    <property type="term" value="F:flavin adenine dinucleotide binding"/>
    <property type="evidence" value="ECO:0007669"/>
    <property type="project" value="InterPro"/>
</dbReference>
<keyword evidence="4" id="KW-0274">FAD</keyword>
<dbReference type="SUPFAM" id="SSF51905">
    <property type="entry name" value="FAD/NAD(P)-binding domain"/>
    <property type="match status" value="1"/>
</dbReference>
<feature type="domain" description="Glucose-methanol-choline oxidoreductase N-terminal" evidence="6">
    <location>
        <begin position="12"/>
        <end position="95"/>
    </location>
</feature>
<name>A0A7V8T016_9BACT</name>
<comment type="similarity">
    <text evidence="2">Belongs to the GMC oxidoreductase family.</text>
</comment>
<dbReference type="GO" id="GO:0016614">
    <property type="term" value="F:oxidoreductase activity, acting on CH-OH group of donors"/>
    <property type="evidence" value="ECO:0007669"/>
    <property type="project" value="InterPro"/>
</dbReference>
<evidence type="ECO:0000313" key="8">
    <source>
        <dbReference type="EMBL" id="MBA0088739.1"/>
    </source>
</evidence>